<sequence>MPHPYAIPTAFAPQAQAPCNKPMPFIAYLGVAMWQFMPPAVDTSQIMFFALRCLKWHSSTIQDGFSVLFMNNGDQVIMAMNAYAFEFAKPEYVNLL</sequence>
<dbReference type="EMBL" id="JADFTS010000006">
    <property type="protein sequence ID" value="KAF9599846.1"/>
    <property type="molecule type" value="Genomic_DNA"/>
</dbReference>
<keyword evidence="2" id="KW-1185">Reference proteome</keyword>
<name>A0A835LUC6_9MAGN</name>
<comment type="caution">
    <text evidence="1">The sequence shown here is derived from an EMBL/GenBank/DDBJ whole genome shotgun (WGS) entry which is preliminary data.</text>
</comment>
<reference evidence="1 2" key="1">
    <citation type="submission" date="2020-10" db="EMBL/GenBank/DDBJ databases">
        <title>The Coptis chinensis genome and diversification of protoberbering-type alkaloids.</title>
        <authorList>
            <person name="Wang B."/>
            <person name="Shu S."/>
            <person name="Song C."/>
            <person name="Liu Y."/>
        </authorList>
    </citation>
    <scope>NUCLEOTIDE SEQUENCE [LARGE SCALE GENOMIC DNA]</scope>
    <source>
        <strain evidence="1">HL-2020</strain>
        <tissue evidence="1">Leaf</tissue>
    </source>
</reference>
<accession>A0A835LUC6</accession>
<organism evidence="1 2">
    <name type="scientific">Coptis chinensis</name>
    <dbReference type="NCBI Taxonomy" id="261450"/>
    <lineage>
        <taxon>Eukaryota</taxon>
        <taxon>Viridiplantae</taxon>
        <taxon>Streptophyta</taxon>
        <taxon>Embryophyta</taxon>
        <taxon>Tracheophyta</taxon>
        <taxon>Spermatophyta</taxon>
        <taxon>Magnoliopsida</taxon>
        <taxon>Ranunculales</taxon>
        <taxon>Ranunculaceae</taxon>
        <taxon>Coptidoideae</taxon>
        <taxon>Coptis</taxon>
    </lineage>
</organism>
<dbReference type="OrthoDB" id="515493at2759"/>
<dbReference type="Proteomes" id="UP000631114">
    <property type="component" value="Unassembled WGS sequence"/>
</dbReference>
<protein>
    <submittedName>
        <fullName evidence="1">Uncharacterized protein</fullName>
    </submittedName>
</protein>
<proteinExistence type="predicted"/>
<dbReference type="AlphaFoldDB" id="A0A835LUC6"/>
<gene>
    <name evidence="1" type="ORF">IFM89_001792</name>
</gene>
<evidence type="ECO:0000313" key="1">
    <source>
        <dbReference type="EMBL" id="KAF9599846.1"/>
    </source>
</evidence>
<evidence type="ECO:0000313" key="2">
    <source>
        <dbReference type="Proteomes" id="UP000631114"/>
    </source>
</evidence>